<dbReference type="Proteomes" id="UP000078356">
    <property type="component" value="Unassembled WGS sequence"/>
</dbReference>
<dbReference type="OrthoDB" id="6625546at2"/>
<proteinExistence type="predicted"/>
<name>A0A178LMQ5_9PSED</name>
<dbReference type="AlphaFoldDB" id="A0A178LMQ5"/>
<dbReference type="RefSeq" id="WP_064306915.1">
    <property type="nucleotide sequence ID" value="NZ_LWCR01000003.1"/>
</dbReference>
<evidence type="ECO:0000313" key="2">
    <source>
        <dbReference type="Proteomes" id="UP000078356"/>
    </source>
</evidence>
<protein>
    <recommendedName>
        <fullName evidence="3">DUF1257 domain-containing protein</fullName>
    </recommendedName>
</protein>
<evidence type="ECO:0000313" key="1">
    <source>
        <dbReference type="EMBL" id="OAN31703.1"/>
    </source>
</evidence>
<sequence length="129" mass="14995">MSHIVKGQVTVAYSDAVVFKTALAELGIVLTNERLYRVMVGYTTERYDLVLQHPERPQFRLGFNLEDGRYMPYQEHYGDVGEWTRRVSAELADMYLAQHYAAALRAENYQVEIRRENGHLEVIAEEAVW</sequence>
<comment type="caution">
    <text evidence="1">The sequence shown here is derived from an EMBL/GenBank/DDBJ whole genome shotgun (WGS) entry which is preliminary data.</text>
</comment>
<dbReference type="EMBL" id="LWCR01000003">
    <property type="protein sequence ID" value="OAN31703.1"/>
    <property type="molecule type" value="Genomic_DNA"/>
</dbReference>
<organism evidence="1 2">
    <name type="scientific">Pseudomonas oryzihabitans</name>
    <dbReference type="NCBI Taxonomy" id="47885"/>
    <lineage>
        <taxon>Bacteria</taxon>
        <taxon>Pseudomonadati</taxon>
        <taxon>Pseudomonadota</taxon>
        <taxon>Gammaproteobacteria</taxon>
        <taxon>Pseudomonadales</taxon>
        <taxon>Pseudomonadaceae</taxon>
        <taxon>Pseudomonas</taxon>
    </lineage>
</organism>
<accession>A0A178LMQ5</accession>
<gene>
    <name evidence="1" type="ORF">A4V15_11620</name>
</gene>
<reference evidence="1 2" key="1">
    <citation type="submission" date="2016-04" db="EMBL/GenBank/DDBJ databases">
        <title>Draft Genome Sequences of Staphylococcus capitis Strain H36, S. capitis Strain H65, S. cohnii Strain H62, S. hominis Strain H69, Mycobacterium iranicum Strain H39, Plantibacter sp. Strain H53, Pseudomonas oryzihabitans Strain H72, and Microbacterium sp. Strain H83, isolated from residential settings.</title>
        <authorList>
            <person name="Lymperopoulou D."/>
            <person name="Adams R.I."/>
            <person name="Lindow S."/>
            <person name="Coil D.A."/>
            <person name="Jospin G."/>
            <person name="Eisen J.A."/>
        </authorList>
    </citation>
    <scope>NUCLEOTIDE SEQUENCE [LARGE SCALE GENOMIC DNA]</scope>
    <source>
        <strain evidence="1 2">H72</strain>
    </source>
</reference>
<evidence type="ECO:0008006" key="3">
    <source>
        <dbReference type="Google" id="ProtNLM"/>
    </source>
</evidence>